<comment type="caution">
    <text evidence="2">The sequence shown here is derived from an EMBL/GenBank/DDBJ whole genome shotgun (WGS) entry which is preliminary data.</text>
</comment>
<protein>
    <submittedName>
        <fullName evidence="2">Uncharacterized protein</fullName>
    </submittedName>
</protein>
<reference evidence="2 3" key="1">
    <citation type="submission" date="2024-02" db="EMBL/GenBank/DDBJ databases">
        <title>Discinaceae phylogenomics.</title>
        <authorList>
            <person name="Dirks A.C."/>
            <person name="James T.Y."/>
        </authorList>
    </citation>
    <scope>NUCLEOTIDE SEQUENCE [LARGE SCALE GENOMIC DNA]</scope>
    <source>
        <strain evidence="2 3">ACD0624</strain>
    </source>
</reference>
<sequence length="90" mass="9741">MMTDLMIRPANEDSEVSVPDEDSEMSVSDEDSEIRSNCPTDLNHPIYGKHGTNPAPYIPGVEKGPGMAKTDVKVIVTPGKQANKGVLHIH</sequence>
<evidence type="ECO:0000256" key="1">
    <source>
        <dbReference type="SAM" id="MobiDB-lite"/>
    </source>
</evidence>
<proteinExistence type="predicted"/>
<evidence type="ECO:0000313" key="3">
    <source>
        <dbReference type="Proteomes" id="UP001447188"/>
    </source>
</evidence>
<name>A0ABR3G6G3_9PEZI</name>
<feature type="compositionally biased region" description="Acidic residues" evidence="1">
    <location>
        <begin position="12"/>
        <end position="32"/>
    </location>
</feature>
<dbReference type="EMBL" id="JBBBZM010000255">
    <property type="protein sequence ID" value="KAL0631396.1"/>
    <property type="molecule type" value="Genomic_DNA"/>
</dbReference>
<organism evidence="2 3">
    <name type="scientific">Discina gigas</name>
    <dbReference type="NCBI Taxonomy" id="1032678"/>
    <lineage>
        <taxon>Eukaryota</taxon>
        <taxon>Fungi</taxon>
        <taxon>Dikarya</taxon>
        <taxon>Ascomycota</taxon>
        <taxon>Pezizomycotina</taxon>
        <taxon>Pezizomycetes</taxon>
        <taxon>Pezizales</taxon>
        <taxon>Discinaceae</taxon>
        <taxon>Discina</taxon>
    </lineage>
</organism>
<keyword evidence="3" id="KW-1185">Reference proteome</keyword>
<dbReference type="Proteomes" id="UP001447188">
    <property type="component" value="Unassembled WGS sequence"/>
</dbReference>
<accession>A0ABR3G6G3</accession>
<gene>
    <name evidence="2" type="ORF">Q9L58_009739</name>
</gene>
<evidence type="ECO:0000313" key="2">
    <source>
        <dbReference type="EMBL" id="KAL0631396.1"/>
    </source>
</evidence>
<feature type="region of interest" description="Disordered" evidence="1">
    <location>
        <begin position="1"/>
        <end position="64"/>
    </location>
</feature>